<evidence type="ECO:0000256" key="1">
    <source>
        <dbReference type="SAM" id="MobiDB-lite"/>
    </source>
</evidence>
<evidence type="ECO:0000313" key="3">
    <source>
        <dbReference type="Proteomes" id="UP001160148"/>
    </source>
</evidence>
<name>A0AAV0WS46_9HEMI</name>
<organism evidence="2 3">
    <name type="scientific">Macrosiphum euphorbiae</name>
    <name type="common">potato aphid</name>
    <dbReference type="NCBI Taxonomy" id="13131"/>
    <lineage>
        <taxon>Eukaryota</taxon>
        <taxon>Metazoa</taxon>
        <taxon>Ecdysozoa</taxon>
        <taxon>Arthropoda</taxon>
        <taxon>Hexapoda</taxon>
        <taxon>Insecta</taxon>
        <taxon>Pterygota</taxon>
        <taxon>Neoptera</taxon>
        <taxon>Paraneoptera</taxon>
        <taxon>Hemiptera</taxon>
        <taxon>Sternorrhyncha</taxon>
        <taxon>Aphidomorpha</taxon>
        <taxon>Aphidoidea</taxon>
        <taxon>Aphididae</taxon>
        <taxon>Macrosiphini</taxon>
        <taxon>Macrosiphum</taxon>
    </lineage>
</organism>
<dbReference type="AlphaFoldDB" id="A0AAV0WS46"/>
<proteinExistence type="predicted"/>
<evidence type="ECO:0000313" key="2">
    <source>
        <dbReference type="EMBL" id="CAI6358407.1"/>
    </source>
</evidence>
<feature type="compositionally biased region" description="Polar residues" evidence="1">
    <location>
        <begin position="1"/>
        <end position="10"/>
    </location>
</feature>
<dbReference type="EMBL" id="CARXXK010000002">
    <property type="protein sequence ID" value="CAI6358407.1"/>
    <property type="molecule type" value="Genomic_DNA"/>
</dbReference>
<keyword evidence="3" id="KW-1185">Reference proteome</keyword>
<feature type="region of interest" description="Disordered" evidence="1">
    <location>
        <begin position="1"/>
        <end position="20"/>
    </location>
</feature>
<accession>A0AAV0WS46</accession>
<reference evidence="2 3" key="1">
    <citation type="submission" date="2023-01" db="EMBL/GenBank/DDBJ databases">
        <authorList>
            <person name="Whitehead M."/>
        </authorList>
    </citation>
    <scope>NUCLEOTIDE SEQUENCE [LARGE SCALE GENOMIC DNA]</scope>
</reference>
<protein>
    <submittedName>
        <fullName evidence="2">Uncharacterized protein</fullName>
    </submittedName>
</protein>
<sequence>MSGVGTSSAPARQLDVRSKASRSTGIVQALAMSGFSRALSDSLGIRFLNPSIAGIHNKWCPASIDARTGLLPRHDLC</sequence>
<comment type="caution">
    <text evidence="2">The sequence shown here is derived from an EMBL/GenBank/DDBJ whole genome shotgun (WGS) entry which is preliminary data.</text>
</comment>
<dbReference type="Proteomes" id="UP001160148">
    <property type="component" value="Unassembled WGS sequence"/>
</dbReference>
<gene>
    <name evidence="2" type="ORF">MEUPH1_LOCUS13923</name>
</gene>